<dbReference type="AlphaFoldDB" id="A0A4R3YCM9"/>
<accession>A0A4R3YCM9</accession>
<dbReference type="PANTHER" id="PTHR42103:SF2">
    <property type="entry name" value="AB HYDROLASE-1 DOMAIN-CONTAINING PROTEIN"/>
    <property type="match status" value="1"/>
</dbReference>
<evidence type="ECO:0000313" key="3">
    <source>
        <dbReference type="Proteomes" id="UP000295367"/>
    </source>
</evidence>
<name>A0A4R3YCM9_9PROT</name>
<dbReference type="Proteomes" id="UP000295367">
    <property type="component" value="Unassembled WGS sequence"/>
</dbReference>
<evidence type="ECO:0000313" key="2">
    <source>
        <dbReference type="EMBL" id="TCV88163.1"/>
    </source>
</evidence>
<dbReference type="EMBL" id="SMCO01000004">
    <property type="protein sequence ID" value="TCV88163.1"/>
    <property type="molecule type" value="Genomic_DNA"/>
</dbReference>
<dbReference type="RefSeq" id="WP_124945788.1">
    <property type="nucleotide sequence ID" value="NZ_BHVT01000019.1"/>
</dbReference>
<reference evidence="2 3" key="1">
    <citation type="submission" date="2019-03" db="EMBL/GenBank/DDBJ databases">
        <title>Genomic Encyclopedia of Type Strains, Phase IV (KMG-IV): sequencing the most valuable type-strain genomes for metagenomic binning, comparative biology and taxonomic classification.</title>
        <authorList>
            <person name="Goeker M."/>
        </authorList>
    </citation>
    <scope>NUCLEOTIDE SEQUENCE [LARGE SCALE GENOMIC DNA]</scope>
    <source>
        <strain evidence="2 3">DSM 100309</strain>
    </source>
</reference>
<dbReference type="Gene3D" id="3.40.50.1820">
    <property type="entry name" value="alpha/beta hydrolase"/>
    <property type="match status" value="1"/>
</dbReference>
<sequence length="200" mass="21782">MKRYKLRIDGPSGKIETVINDPGPERIGIALIAHPHPLHGGTLDNKVVQTVADTLLSLGYVAVRPNFRGVGMSDGDYDHGEGEVEDMLAAYAFVQPRYPDLPLLLAGFSFGAHVQNQIGHKLNAQQVVLIGPAVNMFEFGDVAPNATIIHGGKDELVPLEVVQTWSEAQGVKLVVLEGADHFFHRKLSQLKQTLVELCQC</sequence>
<protein>
    <recommendedName>
        <fullName evidence="1">Serine aminopeptidase S33 domain-containing protein</fullName>
    </recommendedName>
</protein>
<dbReference type="InterPro" id="IPR022742">
    <property type="entry name" value="Hydrolase_4"/>
</dbReference>
<dbReference type="PANTHER" id="PTHR42103">
    <property type="entry name" value="ALPHA/BETA-HYDROLASES SUPERFAMILY PROTEIN"/>
    <property type="match status" value="1"/>
</dbReference>
<evidence type="ECO:0000259" key="1">
    <source>
        <dbReference type="Pfam" id="PF12146"/>
    </source>
</evidence>
<gene>
    <name evidence="2" type="ORF">EDC63_104120</name>
</gene>
<dbReference type="Pfam" id="PF12146">
    <property type="entry name" value="Hydrolase_4"/>
    <property type="match status" value="1"/>
</dbReference>
<dbReference type="InterPro" id="IPR029058">
    <property type="entry name" value="AB_hydrolase_fold"/>
</dbReference>
<dbReference type="SUPFAM" id="SSF53474">
    <property type="entry name" value="alpha/beta-Hydrolases"/>
    <property type="match status" value="1"/>
</dbReference>
<dbReference type="OrthoDB" id="9800435at2"/>
<proteinExistence type="predicted"/>
<comment type="caution">
    <text evidence="2">The sequence shown here is derived from an EMBL/GenBank/DDBJ whole genome shotgun (WGS) entry which is preliminary data.</text>
</comment>
<organism evidence="2 3">
    <name type="scientific">Sulfurirhabdus autotrophica</name>
    <dbReference type="NCBI Taxonomy" id="1706046"/>
    <lineage>
        <taxon>Bacteria</taxon>
        <taxon>Pseudomonadati</taxon>
        <taxon>Pseudomonadota</taxon>
        <taxon>Betaproteobacteria</taxon>
        <taxon>Nitrosomonadales</taxon>
        <taxon>Sulfuricellaceae</taxon>
        <taxon>Sulfurirhabdus</taxon>
    </lineage>
</organism>
<feature type="domain" description="Serine aminopeptidase S33" evidence="1">
    <location>
        <begin position="38"/>
        <end position="136"/>
    </location>
</feature>
<keyword evidence="3" id="KW-1185">Reference proteome</keyword>